<comment type="caution">
    <text evidence="2">The sequence shown here is derived from an EMBL/GenBank/DDBJ whole genome shotgun (WGS) entry which is preliminary data.</text>
</comment>
<dbReference type="InterPro" id="IPR000792">
    <property type="entry name" value="Tscrpt_reg_LuxR_C"/>
</dbReference>
<dbReference type="Proteomes" id="UP001183607">
    <property type="component" value="Unassembled WGS sequence"/>
</dbReference>
<evidence type="ECO:0000313" key="2">
    <source>
        <dbReference type="EMBL" id="MDT0417470.1"/>
    </source>
</evidence>
<dbReference type="PANTHER" id="PTHR47691">
    <property type="entry name" value="REGULATOR-RELATED"/>
    <property type="match status" value="1"/>
</dbReference>
<dbReference type="EMBL" id="JAVRER010000028">
    <property type="protein sequence ID" value="MDT0417470.1"/>
    <property type="molecule type" value="Genomic_DNA"/>
</dbReference>
<dbReference type="PRINTS" id="PR00364">
    <property type="entry name" value="DISEASERSIST"/>
</dbReference>
<evidence type="ECO:0000313" key="3">
    <source>
        <dbReference type="Proteomes" id="UP001183607"/>
    </source>
</evidence>
<proteinExistence type="predicted"/>
<dbReference type="Gene3D" id="1.10.10.10">
    <property type="entry name" value="Winged helix-like DNA-binding domain superfamily/Winged helix DNA-binding domain"/>
    <property type="match status" value="1"/>
</dbReference>
<dbReference type="SMART" id="SM00421">
    <property type="entry name" value="HTH_LUXR"/>
    <property type="match status" value="1"/>
</dbReference>
<dbReference type="InterPro" id="IPR016032">
    <property type="entry name" value="Sig_transdc_resp-reg_C-effctor"/>
</dbReference>
<dbReference type="Gene3D" id="3.40.50.300">
    <property type="entry name" value="P-loop containing nucleotide triphosphate hydrolases"/>
    <property type="match status" value="1"/>
</dbReference>
<name>A0ABD5E882_9ACTN</name>
<dbReference type="AlphaFoldDB" id="A0ABD5E882"/>
<evidence type="ECO:0000259" key="1">
    <source>
        <dbReference type="PROSITE" id="PS50043"/>
    </source>
</evidence>
<dbReference type="PRINTS" id="PR00038">
    <property type="entry name" value="HTHLUXR"/>
</dbReference>
<accession>A0ABD5E882</accession>
<dbReference type="InterPro" id="IPR027417">
    <property type="entry name" value="P-loop_NTPase"/>
</dbReference>
<dbReference type="CDD" id="cd06170">
    <property type="entry name" value="LuxR_C_like"/>
    <property type="match status" value="1"/>
</dbReference>
<dbReference type="SUPFAM" id="SSF52540">
    <property type="entry name" value="P-loop containing nucleoside triphosphate hydrolases"/>
    <property type="match status" value="1"/>
</dbReference>
<feature type="domain" description="HTH luxR-type" evidence="1">
    <location>
        <begin position="719"/>
        <end position="783"/>
    </location>
</feature>
<dbReference type="RefSeq" id="WP_007822934.1">
    <property type="nucleotide sequence ID" value="NZ_JAVRER010000028.1"/>
</dbReference>
<dbReference type="InterPro" id="IPR036388">
    <property type="entry name" value="WH-like_DNA-bd_sf"/>
</dbReference>
<protein>
    <submittedName>
        <fullName evidence="2">LuxR C-terminal-related transcriptional regulator</fullName>
    </submittedName>
</protein>
<organism evidence="2 3">
    <name type="scientific">Streptomyces evansiae</name>
    <dbReference type="NCBI Taxonomy" id="3075535"/>
    <lineage>
        <taxon>Bacteria</taxon>
        <taxon>Bacillati</taxon>
        <taxon>Actinomycetota</taxon>
        <taxon>Actinomycetes</taxon>
        <taxon>Kitasatosporales</taxon>
        <taxon>Streptomycetaceae</taxon>
        <taxon>Streptomyces</taxon>
    </lineage>
</organism>
<dbReference type="PANTHER" id="PTHR47691:SF3">
    <property type="entry name" value="HTH-TYPE TRANSCRIPTIONAL REGULATOR RV0890C-RELATED"/>
    <property type="match status" value="1"/>
</dbReference>
<dbReference type="Pfam" id="PF00196">
    <property type="entry name" value="GerE"/>
    <property type="match status" value="1"/>
</dbReference>
<sequence>MPVEVTRFVGREREVAELGDVLGGVRLLTVIGPGGVGKSRTALRVAAAARERYPDGVWLAELSALRDPELLPATLAAVLGLPESSAQEGPASAPYGPSGRPALDAVVAHLRERQALVVLDTCEHLLDACAALADLVLREAPGVSVLATSRQPLDVPGEHCRALAPLDEDDAVALFAQRAADAAPGFAARGADAARVRALVRRLDGIPLALELAAVRLRAAPLDQLLDRVDDRFHVLTGGRRTALTRHQTLRTAVDWSYELCTPAERLLWARLSVFDGPFTPEAAEAVCGDTGGELPARDVFRHLIGLVDKSVVQRPGAGGGRYRMLDTLREYGAGRLAETPGAEAVRDRFLTYYAALAARLHTRLLSSEQPALHRAVHEEIPHLRAALGLSLTSDSPERASAGLLLAAHLWPYWRARAAISEGHYWLDKGLALVPEDPPGPVGREARAWALLGSGSFGLWTGDLPLAAERLTRCLAEARRYGYEDVARYAEGHLAGTRLLSGDAEGTLETMARLRGEFDARGDGLGIAMIYHEEAIVWAVLGETERARAMCDHILGHLAAHAPGECQLRAAALVVRGAAHWLAEQGDAEGERVAPGAGVGAAEADWLAALDACAEIGEAQLSGIAGMGLTWVAVRRGRWVRAAWLLGWSEGARKVGGDPVSVLPPLQAWHEASRAALRAELDEEAYRSGYEAGGRLTAGEVLDALRADADLPGAGRRRSPRGADALTRREREVAGLVAEGLSNREIAERLVISKRTADAHVEHILAKLGVGSRGEVGAALAGA</sequence>
<gene>
    <name evidence="2" type="ORF">RM574_18450</name>
</gene>
<dbReference type="PROSITE" id="PS50043">
    <property type="entry name" value="HTH_LUXR_2"/>
    <property type="match status" value="1"/>
</dbReference>
<dbReference type="SUPFAM" id="SSF46894">
    <property type="entry name" value="C-terminal effector domain of the bipartite response regulators"/>
    <property type="match status" value="1"/>
</dbReference>
<reference evidence="3" key="1">
    <citation type="submission" date="2023-07" db="EMBL/GenBank/DDBJ databases">
        <title>30 novel species of actinomycetes from the DSMZ collection.</title>
        <authorList>
            <person name="Nouioui I."/>
        </authorList>
    </citation>
    <scope>NUCLEOTIDE SEQUENCE [LARGE SCALE GENOMIC DNA]</scope>
    <source>
        <strain evidence="3">DSM 41982</strain>
    </source>
</reference>